<dbReference type="PROSITE" id="PS51679">
    <property type="entry name" value="SAM_MT_C5"/>
    <property type="match status" value="1"/>
</dbReference>
<protein>
    <recommendedName>
        <fullName evidence="1">DNA (cytosine-5-)-methyltransferase</fullName>
        <ecNumber evidence="1">2.1.1.37</ecNumber>
    </recommendedName>
</protein>
<evidence type="ECO:0000313" key="8">
    <source>
        <dbReference type="EMBL" id="PJJ41099.1"/>
    </source>
</evidence>
<dbReference type="PRINTS" id="PR00105">
    <property type="entry name" value="C5METTRFRASE"/>
</dbReference>
<dbReference type="InterPro" id="IPR001525">
    <property type="entry name" value="C5_MeTfrase"/>
</dbReference>
<evidence type="ECO:0000313" key="9">
    <source>
        <dbReference type="Proteomes" id="UP000231134"/>
    </source>
</evidence>
<dbReference type="Gene3D" id="3.40.50.150">
    <property type="entry name" value="Vaccinia Virus protein VP39"/>
    <property type="match status" value="2"/>
</dbReference>
<evidence type="ECO:0000256" key="2">
    <source>
        <dbReference type="ARBA" id="ARBA00022603"/>
    </source>
</evidence>
<dbReference type="EMBL" id="PGEX01000001">
    <property type="protein sequence ID" value="PJJ41099.1"/>
    <property type="molecule type" value="Genomic_DNA"/>
</dbReference>
<evidence type="ECO:0000256" key="6">
    <source>
        <dbReference type="ARBA" id="ARBA00047422"/>
    </source>
</evidence>
<keyword evidence="4 7" id="KW-0949">S-adenosyl-L-methionine</keyword>
<evidence type="ECO:0000256" key="1">
    <source>
        <dbReference type="ARBA" id="ARBA00011975"/>
    </source>
</evidence>
<evidence type="ECO:0000256" key="5">
    <source>
        <dbReference type="ARBA" id="ARBA00022747"/>
    </source>
</evidence>
<keyword evidence="2 7" id="KW-0489">Methyltransferase</keyword>
<feature type="active site" evidence="7">
    <location>
        <position position="102"/>
    </location>
</feature>
<comment type="caution">
    <text evidence="8">The sequence shown here is derived from an EMBL/GenBank/DDBJ whole genome shotgun (WGS) entry which is preliminary data.</text>
</comment>
<comment type="similarity">
    <text evidence="7">Belongs to the class I-like SAM-binding methyltransferase superfamily. C5-methyltransferase family.</text>
</comment>
<proteinExistence type="inferred from homology"/>
<dbReference type="Proteomes" id="UP000231134">
    <property type="component" value="Unassembled WGS sequence"/>
</dbReference>
<dbReference type="PANTHER" id="PTHR10629">
    <property type="entry name" value="CYTOSINE-SPECIFIC METHYLTRANSFERASE"/>
    <property type="match status" value="1"/>
</dbReference>
<dbReference type="Gene3D" id="3.90.120.10">
    <property type="entry name" value="DNA Methylase, subunit A, domain 2"/>
    <property type="match status" value="1"/>
</dbReference>
<dbReference type="SUPFAM" id="SSF53335">
    <property type="entry name" value="S-adenosyl-L-methionine-dependent methyltransferases"/>
    <property type="match status" value="2"/>
</dbReference>
<gene>
    <name evidence="8" type="ORF">BGX16_1055</name>
</gene>
<dbReference type="GO" id="GO:0009307">
    <property type="term" value="P:DNA restriction-modification system"/>
    <property type="evidence" value="ECO:0007669"/>
    <property type="project" value="UniProtKB-KW"/>
</dbReference>
<dbReference type="GO" id="GO:0003677">
    <property type="term" value="F:DNA binding"/>
    <property type="evidence" value="ECO:0007669"/>
    <property type="project" value="TreeGrafter"/>
</dbReference>
<dbReference type="GO" id="GO:0032259">
    <property type="term" value="P:methylation"/>
    <property type="evidence" value="ECO:0007669"/>
    <property type="project" value="UniProtKB-KW"/>
</dbReference>
<dbReference type="PROSITE" id="PS00095">
    <property type="entry name" value="C5_MTASE_2"/>
    <property type="match status" value="1"/>
</dbReference>
<dbReference type="InterPro" id="IPR029063">
    <property type="entry name" value="SAM-dependent_MTases_sf"/>
</dbReference>
<keyword evidence="9" id="KW-1185">Reference proteome</keyword>
<organism evidence="8 9">
    <name type="scientific">Hallerella succinigenes</name>
    <dbReference type="NCBI Taxonomy" id="1896222"/>
    <lineage>
        <taxon>Bacteria</taxon>
        <taxon>Pseudomonadati</taxon>
        <taxon>Fibrobacterota</taxon>
        <taxon>Fibrobacteria</taxon>
        <taxon>Fibrobacterales</taxon>
        <taxon>Fibrobacteraceae</taxon>
        <taxon>Hallerella</taxon>
    </lineage>
</organism>
<keyword evidence="3 7" id="KW-0808">Transferase</keyword>
<dbReference type="RefSeq" id="WP_100425104.1">
    <property type="nucleotide sequence ID" value="NZ_PGEX01000001.1"/>
</dbReference>
<dbReference type="PANTHER" id="PTHR10629:SF52">
    <property type="entry name" value="DNA (CYTOSINE-5)-METHYLTRANSFERASE 1"/>
    <property type="match status" value="1"/>
</dbReference>
<evidence type="ECO:0000256" key="4">
    <source>
        <dbReference type="ARBA" id="ARBA00022691"/>
    </source>
</evidence>
<dbReference type="GO" id="GO:0003886">
    <property type="term" value="F:DNA (cytosine-5-)-methyltransferase activity"/>
    <property type="evidence" value="ECO:0007669"/>
    <property type="project" value="UniProtKB-EC"/>
</dbReference>
<reference evidence="8 9" key="1">
    <citation type="submission" date="2017-11" db="EMBL/GenBank/DDBJ databases">
        <title>Animal gut microbial communities from fecal samples from Wisconsin, USA.</title>
        <authorList>
            <person name="Neumann A."/>
        </authorList>
    </citation>
    <scope>NUCLEOTIDE SEQUENCE [LARGE SCALE GENOMIC DNA]</scope>
    <source>
        <strain evidence="8 9">UWS3</strain>
    </source>
</reference>
<dbReference type="AlphaFoldDB" id="A0A2M9A5X4"/>
<evidence type="ECO:0000256" key="3">
    <source>
        <dbReference type="ARBA" id="ARBA00022679"/>
    </source>
</evidence>
<dbReference type="GO" id="GO:0044027">
    <property type="term" value="P:negative regulation of gene expression via chromosomal CpG island methylation"/>
    <property type="evidence" value="ECO:0007669"/>
    <property type="project" value="TreeGrafter"/>
</dbReference>
<dbReference type="OrthoDB" id="32195at2"/>
<accession>A0A2M9A5X4</accession>
<keyword evidence="5" id="KW-0680">Restriction system</keyword>
<sequence>MTQKKSFLKGKKAVAFLDLFAGAGGISEGFLQSYTDEKYYDFILASDINSNCELTHRARYNNVLGLDTDFLCEDIMSETFVEHLKKKIGSREIDVVTGGPSCQSFSLSGRRRKYDKRDNLFEHYLKVITELRPKYFVMENVKGILTKDHGRFKDEIMSQIRSIIDITKVRELYDYLNSLLGKTVSNFEKTCLIAKVRLEIEDDSKTERFVKNFFDCIEEKFKEMTRGIDYRASKSDANVATIRHGISLLKHSASRNKIRSLIIQEKSSSDIDNDAFVDPMNKFIESLEDDSIVQRIVIALENIKEFDKQTDDVEKFKSMLRVYAMTLDECFVEISKLSEKAGSKDKFDSILDAVRLYRIDKPIVVLSSNYGVPQNRERVLFIGCRNDQELITNIPATVSDKEKVTVYEAISDLDFIGNGETCTEYGTPKKNKKFDLLVKKRDVAGPLKSAGDSRTYAEWSREGRLEHRFVFDTKPFYVKNNEDLANPSAHAKYVLFNHQTSSQNPEVKRRLEIIAKHGDYDDACKAELKKENLESNKRNYTVLNPTGQSPTVVTMPDDFVHYSEFRAMTVREMARLQSFDDSFVFQGKRQTGGDKRKSEIPQYTLVGNAVPPLMARAIGNVILKSIK</sequence>
<comment type="catalytic activity">
    <reaction evidence="6">
        <text>a 2'-deoxycytidine in DNA + S-adenosyl-L-methionine = a 5-methyl-2'-deoxycytidine in DNA + S-adenosyl-L-homocysteine + H(+)</text>
        <dbReference type="Rhea" id="RHEA:13681"/>
        <dbReference type="Rhea" id="RHEA-COMP:11369"/>
        <dbReference type="Rhea" id="RHEA-COMP:11370"/>
        <dbReference type="ChEBI" id="CHEBI:15378"/>
        <dbReference type="ChEBI" id="CHEBI:57856"/>
        <dbReference type="ChEBI" id="CHEBI:59789"/>
        <dbReference type="ChEBI" id="CHEBI:85452"/>
        <dbReference type="ChEBI" id="CHEBI:85454"/>
        <dbReference type="EC" id="2.1.1.37"/>
    </reaction>
</comment>
<dbReference type="EC" id="2.1.1.37" evidence="1"/>
<name>A0A2M9A5X4_9BACT</name>
<dbReference type="Pfam" id="PF00145">
    <property type="entry name" value="DNA_methylase"/>
    <property type="match status" value="2"/>
</dbReference>
<dbReference type="InterPro" id="IPR031303">
    <property type="entry name" value="C5_meth_CS"/>
</dbReference>
<dbReference type="InterPro" id="IPR050390">
    <property type="entry name" value="C5-Methyltransferase"/>
</dbReference>
<evidence type="ECO:0000256" key="7">
    <source>
        <dbReference type="PROSITE-ProRule" id="PRU01016"/>
    </source>
</evidence>